<reference evidence="1" key="1">
    <citation type="journal article" date="2015" name="Nature">
        <title>Complex archaea that bridge the gap between prokaryotes and eukaryotes.</title>
        <authorList>
            <person name="Spang A."/>
            <person name="Saw J.H."/>
            <person name="Jorgensen S.L."/>
            <person name="Zaremba-Niedzwiedzka K."/>
            <person name="Martijn J."/>
            <person name="Lind A.E."/>
            <person name="van Eijk R."/>
            <person name="Schleper C."/>
            <person name="Guy L."/>
            <person name="Ettema T.J."/>
        </authorList>
    </citation>
    <scope>NUCLEOTIDE SEQUENCE</scope>
</reference>
<gene>
    <name evidence="1" type="ORF">LCGC14_1774200</name>
</gene>
<name>A0A0F9GXA3_9ZZZZ</name>
<sequence length="55" mass="6299">MSRRCLKKKKKRVEIYKKCKCPNCGEDGPHFVPPSCGEPGFFLCDKPEKIEAKGR</sequence>
<dbReference type="EMBL" id="LAZR01016675">
    <property type="protein sequence ID" value="KKM03460.1"/>
    <property type="molecule type" value="Genomic_DNA"/>
</dbReference>
<protein>
    <submittedName>
        <fullName evidence="1">Uncharacterized protein</fullName>
    </submittedName>
</protein>
<evidence type="ECO:0000313" key="1">
    <source>
        <dbReference type="EMBL" id="KKM03460.1"/>
    </source>
</evidence>
<accession>A0A0F9GXA3</accession>
<dbReference type="AlphaFoldDB" id="A0A0F9GXA3"/>
<comment type="caution">
    <text evidence="1">The sequence shown here is derived from an EMBL/GenBank/DDBJ whole genome shotgun (WGS) entry which is preliminary data.</text>
</comment>
<proteinExistence type="predicted"/>
<organism evidence="1">
    <name type="scientific">marine sediment metagenome</name>
    <dbReference type="NCBI Taxonomy" id="412755"/>
    <lineage>
        <taxon>unclassified sequences</taxon>
        <taxon>metagenomes</taxon>
        <taxon>ecological metagenomes</taxon>
    </lineage>
</organism>